<proteinExistence type="predicted"/>
<evidence type="ECO:0008006" key="5">
    <source>
        <dbReference type="Google" id="ProtNLM"/>
    </source>
</evidence>
<reference evidence="3 4" key="1">
    <citation type="journal article" date="2021" name="Elife">
        <title>Chloroplast acquisition without the gene transfer in kleptoplastic sea slugs, Plakobranchus ocellatus.</title>
        <authorList>
            <person name="Maeda T."/>
            <person name="Takahashi S."/>
            <person name="Yoshida T."/>
            <person name="Shimamura S."/>
            <person name="Takaki Y."/>
            <person name="Nagai Y."/>
            <person name="Toyoda A."/>
            <person name="Suzuki Y."/>
            <person name="Arimoto A."/>
            <person name="Ishii H."/>
            <person name="Satoh N."/>
            <person name="Nishiyama T."/>
            <person name="Hasebe M."/>
            <person name="Maruyama T."/>
            <person name="Minagawa J."/>
            <person name="Obokata J."/>
            <person name="Shigenobu S."/>
        </authorList>
    </citation>
    <scope>NUCLEOTIDE SEQUENCE [LARGE SCALE GENOMIC DNA]</scope>
</reference>
<evidence type="ECO:0000256" key="1">
    <source>
        <dbReference type="SAM" id="MobiDB-lite"/>
    </source>
</evidence>
<organism evidence="3 4">
    <name type="scientific">Elysia marginata</name>
    <dbReference type="NCBI Taxonomy" id="1093978"/>
    <lineage>
        <taxon>Eukaryota</taxon>
        <taxon>Metazoa</taxon>
        <taxon>Spiralia</taxon>
        <taxon>Lophotrochozoa</taxon>
        <taxon>Mollusca</taxon>
        <taxon>Gastropoda</taxon>
        <taxon>Heterobranchia</taxon>
        <taxon>Euthyneura</taxon>
        <taxon>Panpulmonata</taxon>
        <taxon>Sacoglossa</taxon>
        <taxon>Placobranchoidea</taxon>
        <taxon>Plakobranchidae</taxon>
        <taxon>Elysia</taxon>
    </lineage>
</organism>
<feature type="compositionally biased region" description="Basic and acidic residues" evidence="1">
    <location>
        <begin position="8"/>
        <end position="32"/>
    </location>
</feature>
<comment type="caution">
    <text evidence="3">The sequence shown here is derived from an EMBL/GenBank/DDBJ whole genome shotgun (WGS) entry which is preliminary data.</text>
</comment>
<dbReference type="Proteomes" id="UP000762676">
    <property type="component" value="Unassembled WGS sequence"/>
</dbReference>
<feature type="transmembrane region" description="Helical" evidence="2">
    <location>
        <begin position="37"/>
        <end position="54"/>
    </location>
</feature>
<keyword evidence="2" id="KW-0812">Transmembrane</keyword>
<keyword evidence="2" id="KW-1133">Transmembrane helix</keyword>
<gene>
    <name evidence="3" type="ORF">ElyMa_003783800</name>
</gene>
<protein>
    <recommendedName>
        <fullName evidence="5">Major facilitator superfamily (MFS) profile domain-containing protein</fullName>
    </recommendedName>
</protein>
<evidence type="ECO:0000256" key="2">
    <source>
        <dbReference type="SAM" id="Phobius"/>
    </source>
</evidence>
<keyword evidence="4" id="KW-1185">Reference proteome</keyword>
<keyword evidence="2" id="KW-0472">Membrane</keyword>
<feature type="region of interest" description="Disordered" evidence="1">
    <location>
        <begin position="1"/>
        <end position="33"/>
    </location>
</feature>
<evidence type="ECO:0000313" key="4">
    <source>
        <dbReference type="Proteomes" id="UP000762676"/>
    </source>
</evidence>
<name>A0AAV4FAF5_9GAST</name>
<dbReference type="AlphaFoldDB" id="A0AAV4FAF5"/>
<accession>A0AAV4FAF5</accession>
<evidence type="ECO:0000313" key="3">
    <source>
        <dbReference type="EMBL" id="GFR70343.1"/>
    </source>
</evidence>
<sequence>MPKSKTSLIDKDDGSSQPLLEDKTDDEKEDQRKRRNMLTLIITSSLNMLGYGIYGTAYSQWIYVRFEMDALGANFSKLDESA</sequence>
<dbReference type="EMBL" id="BMAT01007739">
    <property type="protein sequence ID" value="GFR70343.1"/>
    <property type="molecule type" value="Genomic_DNA"/>
</dbReference>